<sequence length="55" mass="5747">MRGSSDLIEPNGDDLGRDPLDVRKASAVESGRVLVGSNSARVLRRLGVAAPISTD</sequence>
<gene>
    <name evidence="1" type="ORF">SAMN05443248_3783</name>
</gene>
<accession>A0A1M5QFZ0</accession>
<organism evidence="1 2">
    <name type="scientific">Bradyrhizobium erythrophlei</name>
    <dbReference type="NCBI Taxonomy" id="1437360"/>
    <lineage>
        <taxon>Bacteria</taxon>
        <taxon>Pseudomonadati</taxon>
        <taxon>Pseudomonadota</taxon>
        <taxon>Alphaproteobacteria</taxon>
        <taxon>Hyphomicrobiales</taxon>
        <taxon>Nitrobacteraceae</taxon>
        <taxon>Bradyrhizobium</taxon>
    </lineage>
</organism>
<reference evidence="1 2" key="1">
    <citation type="submission" date="2016-11" db="EMBL/GenBank/DDBJ databases">
        <authorList>
            <person name="Jaros S."/>
            <person name="Januszkiewicz K."/>
            <person name="Wedrychowicz H."/>
        </authorList>
    </citation>
    <scope>NUCLEOTIDE SEQUENCE [LARGE SCALE GENOMIC DNA]</scope>
    <source>
        <strain evidence="1 2">GAS138</strain>
    </source>
</reference>
<dbReference type="EMBL" id="LT670817">
    <property type="protein sequence ID" value="SHH12776.1"/>
    <property type="molecule type" value="Genomic_DNA"/>
</dbReference>
<dbReference type="AlphaFoldDB" id="A0A1M5QFZ0"/>
<protein>
    <submittedName>
        <fullName evidence="1">Uncharacterized protein</fullName>
    </submittedName>
</protein>
<dbReference type="RefSeq" id="WP_154072325.1">
    <property type="nucleotide sequence ID" value="NZ_LT670817.1"/>
</dbReference>
<dbReference type="Proteomes" id="UP000189796">
    <property type="component" value="Chromosome I"/>
</dbReference>
<name>A0A1M5QFZ0_9BRAD</name>
<evidence type="ECO:0000313" key="1">
    <source>
        <dbReference type="EMBL" id="SHH12776.1"/>
    </source>
</evidence>
<proteinExistence type="predicted"/>
<evidence type="ECO:0000313" key="2">
    <source>
        <dbReference type="Proteomes" id="UP000189796"/>
    </source>
</evidence>